<comment type="caution">
    <text evidence="4">The sequence shown here is derived from an EMBL/GenBank/DDBJ whole genome shotgun (WGS) entry which is preliminary data.</text>
</comment>
<keyword evidence="5" id="KW-1185">Reference proteome</keyword>
<dbReference type="EMBL" id="MCOG01000020">
    <property type="protein sequence ID" value="ORY77149.1"/>
    <property type="molecule type" value="Genomic_DNA"/>
</dbReference>
<evidence type="ECO:0000313" key="4">
    <source>
        <dbReference type="EMBL" id="ORY77149.1"/>
    </source>
</evidence>
<feature type="signal peptide" evidence="3">
    <location>
        <begin position="1"/>
        <end position="21"/>
    </location>
</feature>
<feature type="chain" id="PRO_5013141584" description="RlpA-like protein double-psi beta-barrel domain-containing protein" evidence="3">
    <location>
        <begin position="22"/>
        <end position="430"/>
    </location>
</feature>
<dbReference type="InterPro" id="IPR036908">
    <property type="entry name" value="RlpA-like_sf"/>
</dbReference>
<sequence>MRFNTLFKLSSLLTYVGLVYGSGYRMSFYGVNGNRPSDSAIPACGTDAHYNTDYYIALNQEQYTASQRKSNNPNTASVCDKCVKISYKNDWVVGRIVDSCPGCPYKGLDVSPTIFEVFADRDVGILYMDWEYTDCSLLGKSSKSGGSSGSSSNKKTTRKVSTRQTTTKTVKKTTNAKTVVKPTNIPSTKAVAKTLPSKSTQTSKTLPTNVIIPKLGGITVNATNNTAGNINPNGVKQVPLNNAATKVVSSATKETKNIATSKPNTETVENVISENNEDGESNYILPITGALAVSGAAGIALVYVKRDSKNVAALREKFPEAFSNIKRSISRGSTVVKRSLSQSGKALKRSLSKKGDASAYGAAGPQIRTKKEYRDSLDAHYPLQPVQLYDPPVQNASNDYANAPQYNLQNYNTNEDDGNLRIDFHDSYPN</sequence>
<evidence type="ECO:0000256" key="1">
    <source>
        <dbReference type="ARBA" id="ARBA00022729"/>
    </source>
</evidence>
<protein>
    <recommendedName>
        <fullName evidence="6">RlpA-like protein double-psi beta-barrel domain-containing protein</fullName>
    </recommendedName>
</protein>
<gene>
    <name evidence="4" type="ORF">LY90DRAFT_377234</name>
</gene>
<dbReference type="STRING" id="1754190.A0A1Y2EZW8"/>
<evidence type="ECO:0000256" key="2">
    <source>
        <dbReference type="SAM" id="MobiDB-lite"/>
    </source>
</evidence>
<dbReference type="CDD" id="cd22191">
    <property type="entry name" value="DPBB_RlpA_EXP_N-like"/>
    <property type="match status" value="1"/>
</dbReference>
<dbReference type="Proteomes" id="UP000193920">
    <property type="component" value="Unassembled WGS sequence"/>
</dbReference>
<proteinExistence type="predicted"/>
<dbReference type="Gene3D" id="2.40.40.10">
    <property type="entry name" value="RlpA-like domain"/>
    <property type="match status" value="1"/>
</dbReference>
<feature type="compositionally biased region" description="Low complexity" evidence="2">
    <location>
        <begin position="141"/>
        <end position="154"/>
    </location>
</feature>
<feature type="compositionally biased region" description="Low complexity" evidence="2">
    <location>
        <begin position="162"/>
        <end position="173"/>
    </location>
</feature>
<dbReference type="OrthoDB" id="406505at2759"/>
<accession>A0A1Y2EZW8</accession>
<dbReference type="SUPFAM" id="SSF50685">
    <property type="entry name" value="Barwin-like endoglucanases"/>
    <property type="match status" value="1"/>
</dbReference>
<feature type="region of interest" description="Disordered" evidence="2">
    <location>
        <begin position="141"/>
        <end position="173"/>
    </location>
</feature>
<dbReference type="PANTHER" id="PTHR31836">
    <property type="match status" value="1"/>
</dbReference>
<reference evidence="4 5" key="1">
    <citation type="submission" date="2016-08" db="EMBL/GenBank/DDBJ databases">
        <title>A Parts List for Fungal Cellulosomes Revealed by Comparative Genomics.</title>
        <authorList>
            <consortium name="DOE Joint Genome Institute"/>
            <person name="Haitjema C.H."/>
            <person name="Gilmore S.P."/>
            <person name="Henske J.K."/>
            <person name="Solomon K.V."/>
            <person name="De Groot R."/>
            <person name="Kuo A."/>
            <person name="Mondo S.J."/>
            <person name="Salamov A.A."/>
            <person name="Labutti K."/>
            <person name="Zhao Z."/>
            <person name="Chiniquy J."/>
            <person name="Barry K."/>
            <person name="Brewer H.M."/>
            <person name="Purvine S.O."/>
            <person name="Wright A.T."/>
            <person name="Boxma B."/>
            <person name="Van Alen T."/>
            <person name="Hackstein J.H."/>
            <person name="Baker S.E."/>
            <person name="Grigoriev I.V."/>
            <person name="O'Malley M.A."/>
        </authorList>
    </citation>
    <scope>NUCLEOTIDE SEQUENCE [LARGE SCALE GENOMIC DNA]</scope>
    <source>
        <strain evidence="4 5">G1</strain>
    </source>
</reference>
<feature type="region of interest" description="Disordered" evidence="2">
    <location>
        <begin position="346"/>
        <end position="367"/>
    </location>
</feature>
<dbReference type="InterPro" id="IPR051477">
    <property type="entry name" value="Expansin_CellWall"/>
</dbReference>
<evidence type="ECO:0000256" key="3">
    <source>
        <dbReference type="SAM" id="SignalP"/>
    </source>
</evidence>
<keyword evidence="1 3" id="KW-0732">Signal</keyword>
<name>A0A1Y2EZW8_9FUNG</name>
<evidence type="ECO:0008006" key="6">
    <source>
        <dbReference type="Google" id="ProtNLM"/>
    </source>
</evidence>
<dbReference type="AlphaFoldDB" id="A0A1Y2EZW8"/>
<evidence type="ECO:0000313" key="5">
    <source>
        <dbReference type="Proteomes" id="UP000193920"/>
    </source>
</evidence>
<organism evidence="4 5">
    <name type="scientific">Neocallimastix californiae</name>
    <dbReference type="NCBI Taxonomy" id="1754190"/>
    <lineage>
        <taxon>Eukaryota</taxon>
        <taxon>Fungi</taxon>
        <taxon>Fungi incertae sedis</taxon>
        <taxon>Chytridiomycota</taxon>
        <taxon>Chytridiomycota incertae sedis</taxon>
        <taxon>Neocallimastigomycetes</taxon>
        <taxon>Neocallimastigales</taxon>
        <taxon>Neocallimastigaceae</taxon>
        <taxon>Neocallimastix</taxon>
    </lineage>
</organism>
<dbReference type="PANTHER" id="PTHR31836:SF28">
    <property type="entry name" value="SRCR DOMAIN-CONTAINING PROTEIN-RELATED"/>
    <property type="match status" value="1"/>
</dbReference>